<sequence length="102" mass="10763">MALDPNGVAFTNFGGSLLDAGRRINRSGIGLSSNSRQALENFYANSTSLFNQLYTNAESSANNNVKQILALRSKYSYLVKGGPFDTSGVSSSSTGTTVNETA</sequence>
<accession>A0A2W5MQR3</accession>
<proteinExistence type="predicted"/>
<dbReference type="Proteomes" id="UP000249417">
    <property type="component" value="Unassembled WGS sequence"/>
</dbReference>
<reference evidence="1 2" key="1">
    <citation type="submission" date="2017-08" db="EMBL/GenBank/DDBJ databases">
        <title>Infants hospitalized years apart are colonized by the same room-sourced microbial strains.</title>
        <authorList>
            <person name="Brooks B."/>
            <person name="Olm M.R."/>
            <person name="Firek B.A."/>
            <person name="Baker R."/>
            <person name="Thomas B.C."/>
            <person name="Morowitz M.J."/>
            <person name="Banfield J.F."/>
        </authorList>
    </citation>
    <scope>NUCLEOTIDE SEQUENCE [LARGE SCALE GENOMIC DNA]</scope>
    <source>
        <strain evidence="1">S2_005_002_R2_29</strain>
    </source>
</reference>
<evidence type="ECO:0000313" key="1">
    <source>
        <dbReference type="EMBL" id="PZQ43671.1"/>
    </source>
</evidence>
<protein>
    <submittedName>
        <fullName evidence="1">Uncharacterized protein</fullName>
    </submittedName>
</protein>
<dbReference type="AlphaFoldDB" id="A0A2W5MQR3"/>
<comment type="caution">
    <text evidence="1">The sequence shown here is derived from an EMBL/GenBank/DDBJ whole genome shotgun (WGS) entry which is preliminary data.</text>
</comment>
<evidence type="ECO:0000313" key="2">
    <source>
        <dbReference type="Proteomes" id="UP000249417"/>
    </source>
</evidence>
<gene>
    <name evidence="1" type="ORF">DI551_11690</name>
</gene>
<name>A0A2W5MQR3_9BACT</name>
<dbReference type="EMBL" id="QFQB01000139">
    <property type="protein sequence ID" value="PZQ43671.1"/>
    <property type="molecule type" value="Genomic_DNA"/>
</dbReference>
<organism evidence="1 2">
    <name type="scientific">Micavibrio aeruginosavorus</name>
    <dbReference type="NCBI Taxonomy" id="349221"/>
    <lineage>
        <taxon>Bacteria</taxon>
        <taxon>Pseudomonadati</taxon>
        <taxon>Bdellovibrionota</taxon>
        <taxon>Bdellovibrionia</taxon>
        <taxon>Bdellovibrionales</taxon>
        <taxon>Pseudobdellovibrionaceae</taxon>
        <taxon>Micavibrio</taxon>
    </lineage>
</organism>